<proteinExistence type="predicted"/>
<evidence type="ECO:0000256" key="2">
    <source>
        <dbReference type="SAM" id="SignalP"/>
    </source>
</evidence>
<evidence type="ECO:0000256" key="1">
    <source>
        <dbReference type="SAM" id="MobiDB-lite"/>
    </source>
</evidence>
<feature type="compositionally biased region" description="Basic and acidic residues" evidence="1">
    <location>
        <begin position="153"/>
        <end position="194"/>
    </location>
</feature>
<feature type="chain" id="PRO_5040793027" evidence="2">
    <location>
        <begin position="23"/>
        <end position="194"/>
    </location>
</feature>
<dbReference type="RefSeq" id="WP_270040267.1">
    <property type="nucleotide sequence ID" value="NZ_JAPDOD010000009.1"/>
</dbReference>
<keyword evidence="4" id="KW-1185">Reference proteome</keyword>
<keyword evidence="2" id="KW-0732">Signal</keyword>
<dbReference type="AlphaFoldDB" id="A0A9X3MRA2"/>
<organism evidence="3 4">
    <name type="scientific">Solirubrobacter ginsenosidimutans</name>
    <dbReference type="NCBI Taxonomy" id="490573"/>
    <lineage>
        <taxon>Bacteria</taxon>
        <taxon>Bacillati</taxon>
        <taxon>Actinomycetota</taxon>
        <taxon>Thermoleophilia</taxon>
        <taxon>Solirubrobacterales</taxon>
        <taxon>Solirubrobacteraceae</taxon>
        <taxon>Solirubrobacter</taxon>
    </lineage>
</organism>
<feature type="signal peptide" evidence="2">
    <location>
        <begin position="1"/>
        <end position="22"/>
    </location>
</feature>
<dbReference type="EMBL" id="JAPDOD010000009">
    <property type="protein sequence ID" value="MDA0161094.1"/>
    <property type="molecule type" value="Genomic_DNA"/>
</dbReference>
<accession>A0A9X3MRA2</accession>
<comment type="caution">
    <text evidence="3">The sequence shown here is derived from an EMBL/GenBank/DDBJ whole genome shotgun (WGS) entry which is preliminary data.</text>
</comment>
<evidence type="ECO:0000313" key="4">
    <source>
        <dbReference type="Proteomes" id="UP001149140"/>
    </source>
</evidence>
<evidence type="ECO:0000313" key="3">
    <source>
        <dbReference type="EMBL" id="MDA0161094.1"/>
    </source>
</evidence>
<dbReference type="Proteomes" id="UP001149140">
    <property type="component" value="Unassembled WGS sequence"/>
</dbReference>
<name>A0A9X3MRA2_9ACTN</name>
<gene>
    <name evidence="3" type="ORF">OM076_12515</name>
</gene>
<sequence length="194" mass="21087">MKRLLALLVVPAVALVPSTAEGHSRAKVYKGTLALVGADGDYVTGRFGNVQLVDNKRNDKLSVHVRQLRAKATYTYRLQEGTCKAGAPGGTDVAGFKYKPLRTNRKGVGNSTARSRTFSAKRGAKYRVVVYAGGDVALCAQLRTNWWHGKPKPKADKPKPKADKPKPKGDAKQRGKRDDAPGRNQDKPRGKPGR</sequence>
<reference evidence="3" key="1">
    <citation type="submission" date="2022-10" db="EMBL/GenBank/DDBJ databases">
        <title>The WGS of Solirubrobacter ginsenosidimutans DSM 21036.</title>
        <authorList>
            <person name="Jiang Z."/>
        </authorList>
    </citation>
    <scope>NUCLEOTIDE SEQUENCE</scope>
    <source>
        <strain evidence="3">DSM 21036</strain>
    </source>
</reference>
<feature type="region of interest" description="Disordered" evidence="1">
    <location>
        <begin position="147"/>
        <end position="194"/>
    </location>
</feature>
<protein>
    <submittedName>
        <fullName evidence="3">Uncharacterized protein</fullName>
    </submittedName>
</protein>